<dbReference type="PANTHER" id="PTHR36848:SF2">
    <property type="entry name" value="SECRETED PROTEIN"/>
    <property type="match status" value="1"/>
</dbReference>
<dbReference type="OrthoDB" id="9761519at2"/>
<dbReference type="InterPro" id="IPR053161">
    <property type="entry name" value="Ulvan_degrading_GH"/>
</dbReference>
<accession>A0A327Z412</accession>
<evidence type="ECO:0000256" key="1">
    <source>
        <dbReference type="SAM" id="SignalP"/>
    </source>
</evidence>
<organism evidence="2 3">
    <name type="scientific">Actinoplanes lutulentus</name>
    <dbReference type="NCBI Taxonomy" id="1287878"/>
    <lineage>
        <taxon>Bacteria</taxon>
        <taxon>Bacillati</taxon>
        <taxon>Actinomycetota</taxon>
        <taxon>Actinomycetes</taxon>
        <taxon>Micromonosporales</taxon>
        <taxon>Micromonosporaceae</taxon>
        <taxon>Actinoplanes</taxon>
    </lineage>
</organism>
<dbReference type="EMBL" id="QLMJ01000017">
    <property type="protein sequence ID" value="RAK29921.1"/>
    <property type="molecule type" value="Genomic_DNA"/>
</dbReference>
<evidence type="ECO:0000313" key="3">
    <source>
        <dbReference type="Proteomes" id="UP000249341"/>
    </source>
</evidence>
<dbReference type="Pfam" id="PF17132">
    <property type="entry name" value="Glyco_hydro_106"/>
    <property type="match status" value="1"/>
</dbReference>
<feature type="signal peptide" evidence="1">
    <location>
        <begin position="1"/>
        <end position="26"/>
    </location>
</feature>
<sequence length="935" mass="99151">MHLPRRTLAVTCALTATLSIAATAQAGTHHPSRFVTDFTAARSDYSAMFRWWWPSSVDATTAVKQLRQVAAAGYKGVEIAMVMDGTDYVVDPDKHQYGDANWRAAVRAVLAEGQKLGVQIDLTLGSRWPAAVPGLDVSTDAASQELVTGSAVVAAKTTFTAAVPAPAARTYQDRTSENGVVTTTIKTSKPTYVTATATRCVAACAETQPKVDLTTVTDISGTVRNGQLTWTAPGDGTWIVTGYWKRGTAQRNDAPFGSTVSPLSDPESRVVNHLDTAGTKAFIAYFDKLLDADTRRLLKANGGSIFEDSLELSGAQLWSSDFLRTFRATNGYSLQTYLPVLAKTAPASPFASPTPVYTYADGQAANAERIQHDIEATINKLYLGNHLEPIKAWANKLGLKFRAQPYGEPIDLGDAAKRLDITECESLGCSEARMRTASTSAVVAGKTVVSSEMLPGGFGNLYGLTPAQIAALANREYSRGINQMIFHGLPYPTIPPSADGTITDNAAYWPGFHGFGSNIGEAFGPRQATWTMEPELADYYARMQQTLQTGQARYDVAVLNQTFGGDTPTHDGSFLATAGYTYGYVTPGSLSGKTPYRALVVDSSPMSLETARAIARKTQDGLQLIIIGAGPQHTIGYAQTAAAAASDDSALRAVFTKLRKSPNVRTATDDADALTKLAVRPDAQVANKSVTSTLRTDGDTSYYVLVNSATTAVTTSVSLAGRTTAVPYRLDAWTGKIEAVGGATRNGNRTTLTVSLPAGAATIIALAGPTWTGKRITAPTLTTGTPVTLGSWNLTLDEWLPGTSTDSSSTTVHRTHKISDVALRSWSEIPGIEDAVGVGSYTTTVTSRGGKALLDVGAVGGSYQVFVNGRQVEPADQLDTVIDLGSTLRPGANTVTVTVASVLLNRLRITRPAEFASRTPTKNGLLGPVTLIPYQ</sequence>
<dbReference type="AlphaFoldDB" id="A0A327Z412"/>
<feature type="chain" id="PRO_5016464476" evidence="1">
    <location>
        <begin position="27"/>
        <end position="935"/>
    </location>
</feature>
<dbReference type="Gene3D" id="2.60.120.260">
    <property type="entry name" value="Galactose-binding domain-like"/>
    <property type="match status" value="1"/>
</dbReference>
<comment type="caution">
    <text evidence="2">The sequence shown here is derived from an EMBL/GenBank/DDBJ whole genome shotgun (WGS) entry which is preliminary data.</text>
</comment>
<name>A0A327Z412_9ACTN</name>
<dbReference type="SUPFAM" id="SSF49785">
    <property type="entry name" value="Galactose-binding domain-like"/>
    <property type="match status" value="1"/>
</dbReference>
<proteinExistence type="predicted"/>
<reference evidence="2 3" key="1">
    <citation type="submission" date="2018-06" db="EMBL/GenBank/DDBJ databases">
        <title>Genomic Encyclopedia of Type Strains, Phase III (KMG-III): the genomes of soil and plant-associated and newly described type strains.</title>
        <authorList>
            <person name="Whitman W."/>
        </authorList>
    </citation>
    <scope>NUCLEOTIDE SEQUENCE [LARGE SCALE GENOMIC DNA]</scope>
    <source>
        <strain evidence="2 3">CGMCC 4.7090</strain>
    </source>
</reference>
<keyword evidence="3" id="KW-1185">Reference proteome</keyword>
<dbReference type="InterPro" id="IPR008979">
    <property type="entry name" value="Galactose-bd-like_sf"/>
</dbReference>
<gene>
    <name evidence="2" type="ORF">B0I29_117247</name>
</gene>
<protein>
    <submittedName>
        <fullName evidence="2">Alpha-L-rhamnosidase-like protein</fullName>
    </submittedName>
</protein>
<dbReference type="Proteomes" id="UP000249341">
    <property type="component" value="Unassembled WGS sequence"/>
</dbReference>
<evidence type="ECO:0000313" key="2">
    <source>
        <dbReference type="EMBL" id="RAK29921.1"/>
    </source>
</evidence>
<dbReference type="RefSeq" id="WP_111652864.1">
    <property type="nucleotide sequence ID" value="NZ_JACHWI010000008.1"/>
</dbReference>
<dbReference type="PANTHER" id="PTHR36848">
    <property type="entry name" value="DNA-BINDING PROTEIN (PUTATIVE SECRETED PROTEIN)-RELATED"/>
    <property type="match status" value="1"/>
</dbReference>
<keyword evidence="1" id="KW-0732">Signal</keyword>